<name>A0AAJ0GAT7_9PEZI</name>
<dbReference type="AlphaFoldDB" id="A0AAJ0GAT7"/>
<proteinExistence type="predicted"/>
<feature type="compositionally biased region" description="Low complexity" evidence="1">
    <location>
        <begin position="122"/>
        <end position="132"/>
    </location>
</feature>
<protein>
    <submittedName>
        <fullName evidence="2">Uncharacterized protein</fullName>
    </submittedName>
</protein>
<feature type="compositionally biased region" description="Acidic residues" evidence="1">
    <location>
        <begin position="156"/>
        <end position="166"/>
    </location>
</feature>
<feature type="compositionally biased region" description="Polar residues" evidence="1">
    <location>
        <begin position="108"/>
        <end position="121"/>
    </location>
</feature>
<dbReference type="EMBL" id="JAWDJX010000010">
    <property type="protein sequence ID" value="KAK3054824.1"/>
    <property type="molecule type" value="Genomic_DNA"/>
</dbReference>
<sequence length="207" mass="21749">MVLSATQMKYLALAWECFEDPNPKVCPPSSPHHYPNPSALPNPPYHIPTPCNAHPQVDLEKFHKLAGLASVNSARELLRVTKIKLKAEYGALSADVAGGNAARAGGTPKSTPKKSNIANGNGTPRKTPTTTPGKKRGRKAAVELTDRTKVNGNADADADGDDDEEVLGASEAGSPSKKVKAHGAAAKVKREDAHEGLGSGEEEEFLG</sequence>
<dbReference type="Proteomes" id="UP001271007">
    <property type="component" value="Unassembled WGS sequence"/>
</dbReference>
<feature type="compositionally biased region" description="Basic and acidic residues" evidence="1">
    <location>
        <begin position="140"/>
        <end position="149"/>
    </location>
</feature>
<comment type="caution">
    <text evidence="2">The sequence shown here is derived from an EMBL/GenBank/DDBJ whole genome shotgun (WGS) entry which is preliminary data.</text>
</comment>
<evidence type="ECO:0000313" key="3">
    <source>
        <dbReference type="Proteomes" id="UP001271007"/>
    </source>
</evidence>
<keyword evidence="3" id="KW-1185">Reference proteome</keyword>
<evidence type="ECO:0000313" key="2">
    <source>
        <dbReference type="EMBL" id="KAK3054824.1"/>
    </source>
</evidence>
<reference evidence="2" key="1">
    <citation type="submission" date="2023-04" db="EMBL/GenBank/DDBJ databases">
        <title>Black Yeasts Isolated from many extreme environments.</title>
        <authorList>
            <person name="Coleine C."/>
            <person name="Stajich J.E."/>
            <person name="Selbmann L."/>
        </authorList>
    </citation>
    <scope>NUCLEOTIDE SEQUENCE</scope>
    <source>
        <strain evidence="2">CCFEE 5312</strain>
    </source>
</reference>
<gene>
    <name evidence="2" type="ORF">LTR09_003982</name>
</gene>
<evidence type="ECO:0000256" key="1">
    <source>
        <dbReference type="SAM" id="MobiDB-lite"/>
    </source>
</evidence>
<organism evidence="2 3">
    <name type="scientific">Extremus antarcticus</name>
    <dbReference type="NCBI Taxonomy" id="702011"/>
    <lineage>
        <taxon>Eukaryota</taxon>
        <taxon>Fungi</taxon>
        <taxon>Dikarya</taxon>
        <taxon>Ascomycota</taxon>
        <taxon>Pezizomycotina</taxon>
        <taxon>Dothideomycetes</taxon>
        <taxon>Dothideomycetidae</taxon>
        <taxon>Mycosphaerellales</taxon>
        <taxon>Extremaceae</taxon>
        <taxon>Extremus</taxon>
    </lineage>
</organism>
<feature type="region of interest" description="Disordered" evidence="1">
    <location>
        <begin position="98"/>
        <end position="207"/>
    </location>
</feature>
<accession>A0AAJ0GAT7</accession>